<evidence type="ECO:0000256" key="2">
    <source>
        <dbReference type="ARBA" id="ARBA00005995"/>
    </source>
</evidence>
<dbReference type="InterPro" id="IPR002937">
    <property type="entry name" value="Amino_oxidase"/>
</dbReference>
<evidence type="ECO:0000256" key="3">
    <source>
        <dbReference type="ARBA" id="ARBA00023002"/>
    </source>
</evidence>
<dbReference type="Gene3D" id="3.50.50.60">
    <property type="entry name" value="FAD/NAD(P)-binding domain"/>
    <property type="match status" value="1"/>
</dbReference>
<dbReference type="SUPFAM" id="SSF54373">
    <property type="entry name" value="FAD-linked reductases, C-terminal domain"/>
    <property type="match status" value="1"/>
</dbReference>
<dbReference type="InterPro" id="IPR001613">
    <property type="entry name" value="Flavin_amine_oxidase"/>
</dbReference>
<evidence type="ECO:0000313" key="6">
    <source>
        <dbReference type="Proteomes" id="UP000321425"/>
    </source>
</evidence>
<dbReference type="InterPro" id="IPR036188">
    <property type="entry name" value="FAD/NAD-bd_sf"/>
</dbReference>
<protein>
    <submittedName>
        <fullName evidence="5">Putrescine oxidase</fullName>
    </submittedName>
</protein>
<keyword evidence="6" id="KW-1185">Reference proteome</keyword>
<dbReference type="PANTHER" id="PTHR43563">
    <property type="entry name" value="AMINE OXIDASE"/>
    <property type="match status" value="1"/>
</dbReference>
<dbReference type="PANTHER" id="PTHR43563:SF1">
    <property type="entry name" value="AMINE OXIDASE [FLAVIN-CONTAINING] B"/>
    <property type="match status" value="1"/>
</dbReference>
<keyword evidence="3" id="KW-0560">Oxidoreductase</keyword>
<dbReference type="Proteomes" id="UP000321425">
    <property type="component" value="Unassembled WGS sequence"/>
</dbReference>
<dbReference type="PRINTS" id="PR00757">
    <property type="entry name" value="AMINEOXDASEF"/>
</dbReference>
<organism evidence="5 6">
    <name type="scientific">Alkalibacterium putridalgicola</name>
    <dbReference type="NCBI Taxonomy" id="426703"/>
    <lineage>
        <taxon>Bacteria</taxon>
        <taxon>Bacillati</taxon>
        <taxon>Bacillota</taxon>
        <taxon>Bacilli</taxon>
        <taxon>Lactobacillales</taxon>
        <taxon>Carnobacteriaceae</taxon>
        <taxon>Alkalibacterium</taxon>
    </lineage>
</organism>
<reference evidence="5 6" key="1">
    <citation type="submission" date="2019-07" db="EMBL/GenBank/DDBJ databases">
        <title>Whole genome shotgun sequence of Alkalibacterium putridalgicola NBRC 103243.</title>
        <authorList>
            <person name="Hosoyama A."/>
            <person name="Uohara A."/>
            <person name="Ohji S."/>
            <person name="Ichikawa N."/>
        </authorList>
    </citation>
    <scope>NUCLEOTIDE SEQUENCE [LARGE SCALE GENOMIC DNA]</scope>
    <source>
        <strain evidence="5 6">NBRC 103243</strain>
    </source>
</reference>
<accession>A0ABQ0UVK4</accession>
<name>A0ABQ0UVK4_9LACT</name>
<comment type="cofactor">
    <cofactor evidence="1">
        <name>FAD</name>
        <dbReference type="ChEBI" id="CHEBI:57692"/>
    </cofactor>
</comment>
<evidence type="ECO:0000256" key="1">
    <source>
        <dbReference type="ARBA" id="ARBA00001974"/>
    </source>
</evidence>
<gene>
    <name evidence="5" type="ORF">APU01nite_06070</name>
</gene>
<sequence>MGNSDMMENQVSEYDVIIVGAGLAGLSAAKVLHEEGKSYMILEATERPGGKVYSKTSEDTSRYFELGAQFINKEMIEIVKLIEETGMTLTRNEGTQNSIVISDKSKELINLDFSDITDTLGAISGEHFDSKPLDQVLEKHISQKRKRQILKSFIAAETTVNSRYINAEAMKNLVSRVTTTTSGLEYQASDPLSNVIKYLETLNKDAIHYLEPVAKVKETKSGYTLKTKNKAKHHTKALIMAVPPTAASRITFSSTIADHYRPYLESYTDGAVIKMTFVYDTPFWRERDIKDKKKSIYGVIYSAHEGVNLMDSSKESGENRLTLFIGGDKAKELADVPIEVKEFYARERLIEVLGEDAEHYKDYEISEWQHSPYYGGGYGAIIHHHGIPDANKTLREPHRNMVFASTELAFDFPLFMEGAVRSGQYAAKRLLEKMSENVTE</sequence>
<comment type="caution">
    <text evidence="5">The sequence shown here is derived from an EMBL/GenBank/DDBJ whole genome shotgun (WGS) entry which is preliminary data.</text>
</comment>
<comment type="similarity">
    <text evidence="2">Belongs to the flavin monoamine oxidase family.</text>
</comment>
<evidence type="ECO:0000313" key="5">
    <source>
        <dbReference type="EMBL" id="GEK88568.1"/>
    </source>
</evidence>
<evidence type="ECO:0000259" key="4">
    <source>
        <dbReference type="Pfam" id="PF01593"/>
    </source>
</evidence>
<feature type="domain" description="Amine oxidase" evidence="4">
    <location>
        <begin position="23"/>
        <end position="431"/>
    </location>
</feature>
<dbReference type="Pfam" id="PF01593">
    <property type="entry name" value="Amino_oxidase"/>
    <property type="match status" value="1"/>
</dbReference>
<proteinExistence type="inferred from homology"/>
<dbReference type="EMBL" id="BJUX01000004">
    <property type="protein sequence ID" value="GEK88568.1"/>
    <property type="molecule type" value="Genomic_DNA"/>
</dbReference>
<dbReference type="SUPFAM" id="SSF51905">
    <property type="entry name" value="FAD/NAD(P)-binding domain"/>
    <property type="match status" value="1"/>
</dbReference>
<dbReference type="InterPro" id="IPR050703">
    <property type="entry name" value="Flavin_MAO"/>
</dbReference>